<dbReference type="CDD" id="cd12148">
    <property type="entry name" value="fungal_TF_MHR"/>
    <property type="match status" value="1"/>
</dbReference>
<evidence type="ECO:0000256" key="2">
    <source>
        <dbReference type="ARBA" id="ARBA00023015"/>
    </source>
</evidence>
<organism evidence="6 7">
    <name type="scientific">Neonectria punicea</name>
    <dbReference type="NCBI Taxonomy" id="979145"/>
    <lineage>
        <taxon>Eukaryota</taxon>
        <taxon>Fungi</taxon>
        <taxon>Dikarya</taxon>
        <taxon>Ascomycota</taxon>
        <taxon>Pezizomycotina</taxon>
        <taxon>Sordariomycetes</taxon>
        <taxon>Hypocreomycetidae</taxon>
        <taxon>Hypocreales</taxon>
        <taxon>Nectriaceae</taxon>
        <taxon>Neonectria</taxon>
    </lineage>
</organism>
<evidence type="ECO:0000313" key="7">
    <source>
        <dbReference type="Proteomes" id="UP001498476"/>
    </source>
</evidence>
<dbReference type="Proteomes" id="UP001498476">
    <property type="component" value="Unassembled WGS sequence"/>
</dbReference>
<dbReference type="InterPro" id="IPR051089">
    <property type="entry name" value="prtT"/>
</dbReference>
<comment type="caution">
    <text evidence="6">The sequence shown here is derived from an EMBL/GenBank/DDBJ whole genome shotgun (WGS) entry which is preliminary data.</text>
</comment>
<sequence length="657" mass="72619">MRRDEHHSACFNCRSSRQKCDKLNPWPDTVEKLLARINDSPVRDEVIAAILNPSLPSPNLTTASELTTPARGEAPFAHGLDSNDAGHLSAVQRGRRESLVSPLHIVTAAIAANSEPRCDGLGANMTLHSGRIASMAPLKERLTKYFASHTAQQRDWEVLATQTVGCPFKLETDTCDPIASRLIDEKDALLYFQLFFKIRNPLVGLLDVTLHTPNYVYSVSFTLFSVICALGCAVSIRPRDQVLYPVLLSLANGNVKWCIAASVKSLETIQAIINMQYWAPLCPRQSDDPYWLNLSHAVQVAREIGINKPNVVAEHIKLTVPDASEEFRERLLRNYERTWLNTFIANKSFGIITGRPQCVSWKELPSHAPEWWKKPMTEPSDRVISGIIEIRGLLLQALGRRSQIQSTPTSILDWHTEAYNTLTETRNARCEPDALPSAALLPILAFYMDHSLLVLNAQALRDIATVDESATSSTILTISRRAIEVASRALDIVLTDRTVLEVLLGFHNNQYIMICHAATEVLRAIKRQGITPAETAAAAEKVIATPKHLERIIRLLPESSAAHLYLDLAQFFACQVEAIVGATDMEAMRETIDQGLLSDDWLRAADTGLPDPATWLDMGYLGSGELVLDDSGLANMNDSGLHDFILSQGPTGDSSLL</sequence>
<evidence type="ECO:0000313" key="6">
    <source>
        <dbReference type="EMBL" id="KAK7420816.1"/>
    </source>
</evidence>
<dbReference type="EMBL" id="JAZAVJ010000027">
    <property type="protein sequence ID" value="KAK7420816.1"/>
    <property type="molecule type" value="Genomic_DNA"/>
</dbReference>
<evidence type="ECO:0000256" key="4">
    <source>
        <dbReference type="ARBA" id="ARBA00023163"/>
    </source>
</evidence>
<accession>A0ABR1HHZ2</accession>
<name>A0ABR1HHZ2_9HYPO</name>
<evidence type="ECO:0000256" key="1">
    <source>
        <dbReference type="ARBA" id="ARBA00004123"/>
    </source>
</evidence>
<keyword evidence="7" id="KW-1185">Reference proteome</keyword>
<dbReference type="PANTHER" id="PTHR31845">
    <property type="entry name" value="FINGER DOMAIN PROTEIN, PUTATIVE-RELATED"/>
    <property type="match status" value="1"/>
</dbReference>
<keyword evidence="3" id="KW-0238">DNA-binding</keyword>
<evidence type="ECO:0008006" key="8">
    <source>
        <dbReference type="Google" id="ProtNLM"/>
    </source>
</evidence>
<comment type="subcellular location">
    <subcellularLocation>
        <location evidence="1">Nucleus</location>
    </subcellularLocation>
</comment>
<gene>
    <name evidence="6" type="ORF">QQX98_002620</name>
</gene>
<evidence type="ECO:0000256" key="5">
    <source>
        <dbReference type="ARBA" id="ARBA00023242"/>
    </source>
</evidence>
<keyword evidence="4" id="KW-0804">Transcription</keyword>
<keyword evidence="5" id="KW-0539">Nucleus</keyword>
<dbReference type="PANTHER" id="PTHR31845:SF17">
    <property type="entry name" value="ZN(II)2CYS6 TRANSCRIPTION FACTOR (EUROFUNG)"/>
    <property type="match status" value="1"/>
</dbReference>
<protein>
    <recommendedName>
        <fullName evidence="8">Transcription factor domain-containing protein</fullName>
    </recommendedName>
</protein>
<evidence type="ECO:0000256" key="3">
    <source>
        <dbReference type="ARBA" id="ARBA00023125"/>
    </source>
</evidence>
<proteinExistence type="predicted"/>
<keyword evidence="2" id="KW-0805">Transcription regulation</keyword>
<reference evidence="6 7" key="1">
    <citation type="journal article" date="2025" name="Microbiol. Resour. Announc.">
        <title>Draft genome sequences for Neonectria magnoliae and Neonectria punicea, canker pathogens of Liriodendron tulipifera and Acer saccharum in West Virginia.</title>
        <authorList>
            <person name="Petronek H.M."/>
            <person name="Kasson M.T."/>
            <person name="Metheny A.M."/>
            <person name="Stauder C.M."/>
            <person name="Lovett B."/>
            <person name="Lynch S.C."/>
            <person name="Garnas J.R."/>
            <person name="Kasson L.R."/>
            <person name="Stajich J.E."/>
        </authorList>
    </citation>
    <scope>NUCLEOTIDE SEQUENCE [LARGE SCALE GENOMIC DNA]</scope>
    <source>
        <strain evidence="6 7">NRRL 64653</strain>
    </source>
</reference>